<dbReference type="SUPFAM" id="SSF53955">
    <property type="entry name" value="Lysozyme-like"/>
    <property type="match status" value="1"/>
</dbReference>
<dbReference type="Gene3D" id="1.10.530.10">
    <property type="match status" value="1"/>
</dbReference>
<gene>
    <name evidence="1" type="ORF">DFR50_13528</name>
</gene>
<organism evidence="1 2">
    <name type="scientific">Roseiarcus fermentans</name>
    <dbReference type="NCBI Taxonomy" id="1473586"/>
    <lineage>
        <taxon>Bacteria</taxon>
        <taxon>Pseudomonadati</taxon>
        <taxon>Pseudomonadota</taxon>
        <taxon>Alphaproteobacteria</taxon>
        <taxon>Hyphomicrobiales</taxon>
        <taxon>Roseiarcaceae</taxon>
        <taxon>Roseiarcus</taxon>
    </lineage>
</organism>
<dbReference type="InterPro" id="IPR023346">
    <property type="entry name" value="Lysozyme-like_dom_sf"/>
</dbReference>
<proteinExistence type="predicted"/>
<reference evidence="1 2" key="1">
    <citation type="submission" date="2018-06" db="EMBL/GenBank/DDBJ databases">
        <title>Genomic Encyclopedia of Type Strains, Phase IV (KMG-IV): sequencing the most valuable type-strain genomes for metagenomic binning, comparative biology and taxonomic classification.</title>
        <authorList>
            <person name="Goeker M."/>
        </authorList>
    </citation>
    <scope>NUCLEOTIDE SEQUENCE [LARGE SCALE GENOMIC DNA]</scope>
    <source>
        <strain evidence="1 2">DSM 24875</strain>
    </source>
</reference>
<protein>
    <recommendedName>
        <fullName evidence="3">Transglycosylase-like protein with SLT domain</fullName>
    </recommendedName>
</protein>
<comment type="caution">
    <text evidence="1">The sequence shown here is derived from an EMBL/GenBank/DDBJ whole genome shotgun (WGS) entry which is preliminary data.</text>
</comment>
<evidence type="ECO:0008006" key="3">
    <source>
        <dbReference type="Google" id="ProtNLM"/>
    </source>
</evidence>
<name>A0A366ES74_9HYPH</name>
<sequence length="181" mass="19754">MKGARMKWRRDALSSVALILAMIGPIGLASAKADEAMIEGCLRAAAELHQVPAGVLVLLMSVEAGRLGEVSQNTNGTVDIGPMQVNDTWVRKIAGHWRASPDAAYRALRDNFCANVEGGAWILRQELDEAHGDLWKGVALYHSHDPVHKLEYMRLVYAQAMRLKRESARELASADPNGGGR</sequence>
<dbReference type="EMBL" id="QNRK01000035">
    <property type="protein sequence ID" value="RBP05238.1"/>
    <property type="molecule type" value="Genomic_DNA"/>
</dbReference>
<dbReference type="CDD" id="cd13400">
    <property type="entry name" value="LT_IagB-like"/>
    <property type="match status" value="1"/>
</dbReference>
<evidence type="ECO:0000313" key="2">
    <source>
        <dbReference type="Proteomes" id="UP000253529"/>
    </source>
</evidence>
<accession>A0A366ES74</accession>
<keyword evidence="2" id="KW-1185">Reference proteome</keyword>
<dbReference type="AlphaFoldDB" id="A0A366ES74"/>
<dbReference type="Proteomes" id="UP000253529">
    <property type="component" value="Unassembled WGS sequence"/>
</dbReference>
<evidence type="ECO:0000313" key="1">
    <source>
        <dbReference type="EMBL" id="RBP05238.1"/>
    </source>
</evidence>